<keyword evidence="3 6" id="KW-0713">Self-incompatibility</keyword>
<accession>A0A816Q999</accession>
<evidence type="ECO:0000256" key="2">
    <source>
        <dbReference type="ARBA" id="ARBA00005581"/>
    </source>
</evidence>
<comment type="similarity">
    <text evidence="2 6">Belongs to the plant self-incompatibility (S1) protein family.</text>
</comment>
<evidence type="ECO:0000256" key="5">
    <source>
        <dbReference type="ARBA" id="ARBA00022729"/>
    </source>
</evidence>
<gene>
    <name evidence="7" type="ORF">DARMORV10_C06P18130.1</name>
</gene>
<dbReference type="AlphaFoldDB" id="A0A816Q999"/>
<dbReference type="InterPro" id="IPR010264">
    <property type="entry name" value="Self-incomp_S1"/>
</dbReference>
<feature type="non-terminal residue" evidence="7">
    <location>
        <position position="1"/>
    </location>
</feature>
<dbReference type="PANTHER" id="PTHR31232">
    <property type="match status" value="1"/>
</dbReference>
<dbReference type="GO" id="GO:0060320">
    <property type="term" value="P:rejection of self pollen"/>
    <property type="evidence" value="ECO:0007669"/>
    <property type="project" value="UniProtKB-KW"/>
</dbReference>
<protein>
    <recommendedName>
        <fullName evidence="6">S-protein homolog</fullName>
    </recommendedName>
</protein>
<dbReference type="GO" id="GO:0005576">
    <property type="term" value="C:extracellular region"/>
    <property type="evidence" value="ECO:0007669"/>
    <property type="project" value="UniProtKB-SubCell"/>
</dbReference>
<evidence type="ECO:0000256" key="6">
    <source>
        <dbReference type="RuleBase" id="RU367044"/>
    </source>
</evidence>
<reference evidence="7" key="1">
    <citation type="submission" date="2021-01" db="EMBL/GenBank/DDBJ databases">
        <authorList>
            <consortium name="Genoscope - CEA"/>
            <person name="William W."/>
        </authorList>
    </citation>
    <scope>NUCLEOTIDE SEQUENCE</scope>
</reference>
<dbReference type="EMBL" id="HG994370">
    <property type="protein sequence ID" value="CAF2057713.1"/>
    <property type="molecule type" value="Genomic_DNA"/>
</dbReference>
<sequence length="165" mass="19545">WLLPQFLRLLGRSLRHFIWRDIHLWFQRRLRSANTMNRLSCFLLVIGLCVGLSNAYEKNSVHFKNSLGRNNILKINCLSNNDNLGFHFLRPGETYEFSFHDSVFKTEFFCDLWQGPNFKFHAGFTGYEGGGLIVHYGKQNFWDAREDGIYFTHGQKTPKLEYNWE</sequence>
<evidence type="ECO:0000313" key="7">
    <source>
        <dbReference type="EMBL" id="CAF2057713.1"/>
    </source>
</evidence>
<evidence type="ECO:0000256" key="3">
    <source>
        <dbReference type="ARBA" id="ARBA00022471"/>
    </source>
</evidence>
<evidence type="ECO:0000256" key="1">
    <source>
        <dbReference type="ARBA" id="ARBA00004613"/>
    </source>
</evidence>
<evidence type="ECO:0000256" key="4">
    <source>
        <dbReference type="ARBA" id="ARBA00022525"/>
    </source>
</evidence>
<dbReference type="PANTHER" id="PTHR31232:SF27">
    <property type="entry name" value="S-PROTEIN HOMOLOG 8"/>
    <property type="match status" value="1"/>
</dbReference>
<dbReference type="Proteomes" id="UP001295469">
    <property type="component" value="Chromosome C06"/>
</dbReference>
<comment type="subcellular location">
    <subcellularLocation>
        <location evidence="1 6">Secreted</location>
    </subcellularLocation>
</comment>
<keyword evidence="4 6" id="KW-0964">Secreted</keyword>
<organism evidence="7">
    <name type="scientific">Brassica napus</name>
    <name type="common">Rape</name>
    <dbReference type="NCBI Taxonomy" id="3708"/>
    <lineage>
        <taxon>Eukaryota</taxon>
        <taxon>Viridiplantae</taxon>
        <taxon>Streptophyta</taxon>
        <taxon>Embryophyta</taxon>
        <taxon>Tracheophyta</taxon>
        <taxon>Spermatophyta</taxon>
        <taxon>Magnoliopsida</taxon>
        <taxon>eudicotyledons</taxon>
        <taxon>Gunneridae</taxon>
        <taxon>Pentapetalae</taxon>
        <taxon>rosids</taxon>
        <taxon>malvids</taxon>
        <taxon>Brassicales</taxon>
        <taxon>Brassicaceae</taxon>
        <taxon>Brassiceae</taxon>
        <taxon>Brassica</taxon>
    </lineage>
</organism>
<dbReference type="Pfam" id="PF05938">
    <property type="entry name" value="Self-incomp_S1"/>
    <property type="match status" value="1"/>
</dbReference>
<name>A0A816Q999_BRANA</name>
<proteinExistence type="inferred from homology"/>
<keyword evidence="5" id="KW-0732">Signal</keyword>